<dbReference type="PATRIC" id="fig|1163745.3.peg.1739"/>
<keyword evidence="2" id="KW-1185">Reference proteome</keyword>
<dbReference type="Proteomes" id="UP000005013">
    <property type="component" value="Chromosome"/>
</dbReference>
<evidence type="ECO:0000313" key="2">
    <source>
        <dbReference type="Proteomes" id="UP000005013"/>
    </source>
</evidence>
<dbReference type="AlphaFoldDB" id="I0EUK5"/>
<sequence length="69" mass="8245">MQKTLKIKTNSNNGKDNDEKNALNLFGETIIWNDYLDVYKALKETYKDLQEQRKYHRLFIPLVRISRNG</sequence>
<organism evidence="1 2">
    <name type="scientific">Helicobacter cetorum (strain ATCC BAA-540 / CCUG 52418 / MIT 99-5656)</name>
    <dbReference type="NCBI Taxonomy" id="1163745"/>
    <lineage>
        <taxon>Bacteria</taxon>
        <taxon>Pseudomonadati</taxon>
        <taxon>Campylobacterota</taxon>
        <taxon>Epsilonproteobacteria</taxon>
        <taxon>Campylobacterales</taxon>
        <taxon>Helicobacteraceae</taxon>
        <taxon>Helicobacter</taxon>
    </lineage>
</organism>
<dbReference type="RefSeq" id="WP_014660089.1">
    <property type="nucleotide sequence ID" value="NC_017735.1"/>
</dbReference>
<proteinExistence type="predicted"/>
<dbReference type="HOGENOM" id="CLU_2770202_0_0_7"/>
<protein>
    <submittedName>
        <fullName evidence="1">Uncharacterized protein</fullName>
    </submittedName>
</protein>
<evidence type="ECO:0000313" key="1">
    <source>
        <dbReference type="EMBL" id="AFI06624.1"/>
    </source>
</evidence>
<dbReference type="KEGG" id="hcm:HCD_08200"/>
<accession>I0EUK5</accession>
<reference evidence="1 2" key="1">
    <citation type="journal article" date="2013" name="PLoS ONE">
        <title>Sequence Divergence and Conservation in Genomes ofHelicobacter cetorum Strains from a Dolphin and a Whale.</title>
        <authorList>
            <person name="Kersulyte D."/>
            <person name="Rossi M."/>
            <person name="Berg D.E."/>
        </authorList>
    </citation>
    <scope>NUCLEOTIDE SEQUENCE [LARGE SCALE GENOMIC DNA]</scope>
    <source>
        <strain evidence="1 2">MIT 99-5656</strain>
    </source>
</reference>
<dbReference type="EMBL" id="CP003481">
    <property type="protein sequence ID" value="AFI06624.1"/>
    <property type="molecule type" value="Genomic_DNA"/>
</dbReference>
<gene>
    <name evidence="1" type="ordered locus">HCD_08200</name>
</gene>
<name>I0EUK5_HELCM</name>